<dbReference type="EMBL" id="CP059052">
    <property type="protein sequence ID" value="QLJ16815.1"/>
    <property type="molecule type" value="Genomic_DNA"/>
</dbReference>
<evidence type="ECO:0000313" key="2">
    <source>
        <dbReference type="EMBL" id="QLJ16815.1"/>
    </source>
</evidence>
<name>A0A7D6A0B9_PSEPU</name>
<evidence type="ECO:0000313" key="3">
    <source>
        <dbReference type="Proteomes" id="UP000510934"/>
    </source>
</evidence>
<dbReference type="SUPFAM" id="SSF81901">
    <property type="entry name" value="HCP-like"/>
    <property type="match status" value="1"/>
</dbReference>
<keyword evidence="1" id="KW-0732">Signal</keyword>
<dbReference type="RefSeq" id="WP_180689956.1">
    <property type="nucleotide sequence ID" value="NZ_CP059052.1"/>
</dbReference>
<dbReference type="PROSITE" id="PS51257">
    <property type="entry name" value="PROKAR_LIPOPROTEIN"/>
    <property type="match status" value="1"/>
</dbReference>
<proteinExistence type="predicted"/>
<dbReference type="PANTHER" id="PTHR43628">
    <property type="entry name" value="ACTIVATOR OF C KINASE PROTEIN 1-RELATED"/>
    <property type="match status" value="1"/>
</dbReference>
<dbReference type="Pfam" id="PF08238">
    <property type="entry name" value="Sel1"/>
    <property type="match status" value="3"/>
</dbReference>
<dbReference type="InterPro" id="IPR006597">
    <property type="entry name" value="Sel1-like"/>
</dbReference>
<dbReference type="SMART" id="SM00671">
    <property type="entry name" value="SEL1"/>
    <property type="match status" value="3"/>
</dbReference>
<feature type="chain" id="PRO_5027900389" evidence="1">
    <location>
        <begin position="25"/>
        <end position="192"/>
    </location>
</feature>
<dbReference type="InterPro" id="IPR052945">
    <property type="entry name" value="Mitotic_Regulator"/>
</dbReference>
<sequence>MHQRFKIGFIVSVLMMTSCTSSTATTVNTDQARTSSQSESAYELGVEAYLRKDYPEAVVQWRQAVAQGNRFALNNLGYLAYYGLGMQGAPSFAVDLWRKGAALGVSEAQWHLGLAYQEGKGVAPDPVQSYSWVRCSIDTATRNAAHGYEEAELKIARDARESLVDIVDNIPLEKLADARKSALACIRAYKAL</sequence>
<evidence type="ECO:0000256" key="1">
    <source>
        <dbReference type="SAM" id="SignalP"/>
    </source>
</evidence>
<reference evidence="2 3" key="1">
    <citation type="journal article" date="2009" name="Mikrobiologiia">
        <title>[Phenanthren biodegradation and interaction of Pseudomonas putida BS3701 and Burkholderia sp.BS3702 in plant rhizosphere].</title>
        <authorList>
            <person name="Ovchinnikova A.A."/>
            <person name="Vetrova A.A."/>
            <person name="Filonov A.E."/>
            <person name="Boronin A.M."/>
        </authorList>
    </citation>
    <scope>NUCLEOTIDE SEQUENCE [LARGE SCALE GENOMIC DNA]</scope>
    <source>
        <strain evidence="2 3">BS3701</strain>
    </source>
</reference>
<protein>
    <submittedName>
        <fullName evidence="2">Sel1 repeat family protein</fullName>
    </submittedName>
</protein>
<dbReference type="AlphaFoldDB" id="A0A7D6A0B9"/>
<dbReference type="Gene3D" id="1.25.40.10">
    <property type="entry name" value="Tetratricopeptide repeat domain"/>
    <property type="match status" value="1"/>
</dbReference>
<accession>A0A7D6A0B9</accession>
<dbReference type="Proteomes" id="UP000510934">
    <property type="component" value="Chromosome"/>
</dbReference>
<dbReference type="PANTHER" id="PTHR43628:SF1">
    <property type="entry name" value="CHITIN SYNTHASE REGULATORY FACTOR 2-RELATED"/>
    <property type="match status" value="1"/>
</dbReference>
<feature type="signal peptide" evidence="1">
    <location>
        <begin position="1"/>
        <end position="24"/>
    </location>
</feature>
<dbReference type="InterPro" id="IPR011990">
    <property type="entry name" value="TPR-like_helical_dom_sf"/>
</dbReference>
<organism evidence="2 3">
    <name type="scientific">Pseudomonas putida</name>
    <name type="common">Arthrobacter siderocapsulatus</name>
    <dbReference type="NCBI Taxonomy" id="303"/>
    <lineage>
        <taxon>Bacteria</taxon>
        <taxon>Pseudomonadati</taxon>
        <taxon>Pseudomonadota</taxon>
        <taxon>Gammaproteobacteria</taxon>
        <taxon>Pseudomonadales</taxon>
        <taxon>Pseudomonadaceae</taxon>
        <taxon>Pseudomonas</taxon>
    </lineage>
</organism>
<gene>
    <name evidence="2" type="ORF">H0H12_13155</name>
</gene>